<accession>A0A934VL76</accession>
<proteinExistence type="predicted"/>
<dbReference type="AlphaFoldDB" id="A0A934VL76"/>
<sequence>MRLIVTFYFLSLLCLRGGEEEFLHRGKEFRVFRTEPEKVRLLWLGEDGKPLFTFRAARKALQNQGEEVLMLTNGGIFEPRQIPSVLYLEKGKELRPLNLRDAPGNFFLKPNALFYLQKSADKMVAGVVESQAYAKWSVEKKASLWAAVQSGPALLLEGQTHPAFNEGSNSELLRNGVGVDGEGRVVFVITKGETMVNLWTFADCFRALGCRNALFLDGDISQMKVNPTATVKGHGFASIFAVVAD</sequence>
<feature type="domain" description="Phosphodiester glycosidase" evidence="1">
    <location>
        <begin position="70"/>
        <end position="222"/>
    </location>
</feature>
<dbReference type="EMBL" id="JAENIO010000004">
    <property type="protein sequence ID" value="MBK1832937.1"/>
    <property type="molecule type" value="Genomic_DNA"/>
</dbReference>
<keyword evidence="2" id="KW-0326">Glycosidase</keyword>
<name>A0A934VL76_9BACT</name>
<evidence type="ECO:0000313" key="3">
    <source>
        <dbReference type="Proteomes" id="UP000604083"/>
    </source>
</evidence>
<evidence type="ECO:0000259" key="1">
    <source>
        <dbReference type="Pfam" id="PF09992"/>
    </source>
</evidence>
<reference evidence="2" key="1">
    <citation type="submission" date="2021-01" db="EMBL/GenBank/DDBJ databases">
        <title>Modified the classification status of verrucomicrobia.</title>
        <authorList>
            <person name="Feng X."/>
        </authorList>
    </citation>
    <scope>NUCLEOTIDE SEQUENCE</scope>
    <source>
        <strain evidence="2">KCTC 12986</strain>
    </source>
</reference>
<keyword evidence="2" id="KW-0378">Hydrolase</keyword>
<keyword evidence="3" id="KW-1185">Reference proteome</keyword>
<comment type="caution">
    <text evidence="2">The sequence shown here is derived from an EMBL/GenBank/DDBJ whole genome shotgun (WGS) entry which is preliminary data.</text>
</comment>
<protein>
    <submittedName>
        <fullName evidence="2">Phosphodiester glycosidase family protein</fullName>
    </submittedName>
</protein>
<organism evidence="2 3">
    <name type="scientific">Roseibacillus ishigakijimensis</name>
    <dbReference type="NCBI Taxonomy" id="454146"/>
    <lineage>
        <taxon>Bacteria</taxon>
        <taxon>Pseudomonadati</taxon>
        <taxon>Verrucomicrobiota</taxon>
        <taxon>Verrucomicrobiia</taxon>
        <taxon>Verrucomicrobiales</taxon>
        <taxon>Verrucomicrobiaceae</taxon>
        <taxon>Roseibacillus</taxon>
    </lineage>
</organism>
<dbReference type="Proteomes" id="UP000604083">
    <property type="component" value="Unassembled WGS sequence"/>
</dbReference>
<evidence type="ECO:0000313" key="2">
    <source>
        <dbReference type="EMBL" id="MBK1832937.1"/>
    </source>
</evidence>
<dbReference type="GO" id="GO:0016798">
    <property type="term" value="F:hydrolase activity, acting on glycosyl bonds"/>
    <property type="evidence" value="ECO:0007669"/>
    <property type="project" value="UniProtKB-KW"/>
</dbReference>
<dbReference type="RefSeq" id="WP_200390372.1">
    <property type="nucleotide sequence ID" value="NZ_JAENIO010000004.1"/>
</dbReference>
<gene>
    <name evidence="2" type="ORF">JIN78_02585</name>
</gene>
<dbReference type="Pfam" id="PF09992">
    <property type="entry name" value="NAGPA"/>
    <property type="match status" value="1"/>
</dbReference>
<dbReference type="InterPro" id="IPR018711">
    <property type="entry name" value="NAGPA"/>
</dbReference>